<keyword evidence="8" id="KW-0812">Transmembrane</keyword>
<feature type="compositionally biased region" description="Polar residues" evidence="7">
    <location>
        <begin position="174"/>
        <end position="190"/>
    </location>
</feature>
<sequence>MSYRPTHLPVQHGKNSTSAWGAMVAVLGALMLVVGGSWYAFGYEPQWSKEAAAQIQNSRLEACNQKVTLRIGADAAFVAEPRLVCSWLKPVPAPAKPFPGEIPTPKFDSAKISRWVQDGVKMVEKAPVTGNREVDNTGALVKLVSDPVPGVEVADAEVAIADIKRDLEAPQGATAGTDSTVFAKSKTTAKGSPDATVGPASADPRNVEATLETSPANATFKDTVVTAPALSYQPQSTEKWVDVNLTNHTATGYEGTKKVIGPVAMVDGHTLNPTVQGVFKVYAKVPHQVMRGVGWDGDYAEDVPWIAYFDGNYALHGAPSRTSFVYDPNRGSHGCVNLPVDVAKTFYDWVENGTTVVSHL</sequence>
<evidence type="ECO:0000256" key="2">
    <source>
        <dbReference type="ARBA" id="ARBA00022679"/>
    </source>
</evidence>
<dbReference type="GO" id="GO:0018104">
    <property type="term" value="P:peptidoglycan-protein cross-linking"/>
    <property type="evidence" value="ECO:0007669"/>
    <property type="project" value="TreeGrafter"/>
</dbReference>
<dbReference type="AlphaFoldDB" id="A0A7K0K2W3"/>
<dbReference type="GO" id="GO:0071555">
    <property type="term" value="P:cell wall organization"/>
    <property type="evidence" value="ECO:0007669"/>
    <property type="project" value="UniProtKB-UniRule"/>
</dbReference>
<keyword evidence="2" id="KW-0808">Transferase</keyword>
<evidence type="ECO:0000256" key="8">
    <source>
        <dbReference type="SAM" id="Phobius"/>
    </source>
</evidence>
<keyword evidence="8" id="KW-0472">Membrane</keyword>
<keyword evidence="11" id="KW-1185">Reference proteome</keyword>
<dbReference type="GO" id="GO:0008360">
    <property type="term" value="P:regulation of cell shape"/>
    <property type="evidence" value="ECO:0007669"/>
    <property type="project" value="UniProtKB-UniRule"/>
</dbReference>
<evidence type="ECO:0000256" key="7">
    <source>
        <dbReference type="SAM" id="MobiDB-lite"/>
    </source>
</evidence>
<name>A0A7K0K2W3_9ACTO</name>
<feature type="domain" description="L,D-TPase catalytic" evidence="9">
    <location>
        <begin position="239"/>
        <end position="359"/>
    </location>
</feature>
<feature type="region of interest" description="Disordered" evidence="7">
    <location>
        <begin position="171"/>
        <end position="203"/>
    </location>
</feature>
<evidence type="ECO:0000256" key="6">
    <source>
        <dbReference type="PROSITE-ProRule" id="PRU01373"/>
    </source>
</evidence>
<keyword evidence="8" id="KW-1133">Transmembrane helix</keyword>
<comment type="pathway">
    <text evidence="1 6">Cell wall biogenesis; peptidoglycan biosynthesis.</text>
</comment>
<evidence type="ECO:0000259" key="9">
    <source>
        <dbReference type="PROSITE" id="PS52029"/>
    </source>
</evidence>
<evidence type="ECO:0000313" key="10">
    <source>
        <dbReference type="EMBL" id="MST49758.1"/>
    </source>
</evidence>
<keyword evidence="4 6" id="KW-0573">Peptidoglycan synthesis</keyword>
<feature type="transmembrane region" description="Helical" evidence="8">
    <location>
        <begin position="20"/>
        <end position="41"/>
    </location>
</feature>
<dbReference type="InterPro" id="IPR038063">
    <property type="entry name" value="Transpep_catalytic_dom"/>
</dbReference>
<dbReference type="InterPro" id="IPR005490">
    <property type="entry name" value="LD_TPept_cat_dom"/>
</dbReference>
<evidence type="ECO:0000313" key="11">
    <source>
        <dbReference type="Proteomes" id="UP000442535"/>
    </source>
</evidence>
<dbReference type="UniPathway" id="UPA00219"/>
<proteinExistence type="predicted"/>
<protein>
    <submittedName>
        <fullName evidence="10">L,D-transpeptidase</fullName>
    </submittedName>
</protein>
<dbReference type="InterPro" id="IPR050979">
    <property type="entry name" value="LD-transpeptidase"/>
</dbReference>
<dbReference type="Gene3D" id="2.40.440.10">
    <property type="entry name" value="L,D-transpeptidase catalytic domain-like"/>
    <property type="match status" value="1"/>
</dbReference>
<organism evidence="10 11">
    <name type="scientific">Mobiluncus porci</name>
    <dbReference type="NCBI Taxonomy" id="2652278"/>
    <lineage>
        <taxon>Bacteria</taxon>
        <taxon>Bacillati</taxon>
        <taxon>Actinomycetota</taxon>
        <taxon>Actinomycetes</taxon>
        <taxon>Actinomycetales</taxon>
        <taxon>Actinomycetaceae</taxon>
        <taxon>Mobiluncus</taxon>
    </lineage>
</organism>
<dbReference type="GO" id="GO:0071972">
    <property type="term" value="F:peptidoglycan L,D-transpeptidase activity"/>
    <property type="evidence" value="ECO:0007669"/>
    <property type="project" value="TreeGrafter"/>
</dbReference>
<dbReference type="PANTHER" id="PTHR30582">
    <property type="entry name" value="L,D-TRANSPEPTIDASE"/>
    <property type="match status" value="1"/>
</dbReference>
<accession>A0A7K0K2W3</accession>
<comment type="caution">
    <text evidence="10">The sequence shown here is derived from an EMBL/GenBank/DDBJ whole genome shotgun (WGS) entry which is preliminary data.</text>
</comment>
<dbReference type="SUPFAM" id="SSF141523">
    <property type="entry name" value="L,D-transpeptidase catalytic domain-like"/>
    <property type="match status" value="1"/>
</dbReference>
<dbReference type="GO" id="GO:0005576">
    <property type="term" value="C:extracellular region"/>
    <property type="evidence" value="ECO:0007669"/>
    <property type="project" value="TreeGrafter"/>
</dbReference>
<dbReference type="PANTHER" id="PTHR30582:SF2">
    <property type="entry name" value="L,D-TRANSPEPTIDASE YCIB-RELATED"/>
    <property type="match status" value="1"/>
</dbReference>
<feature type="active site" description="Nucleophile" evidence="6">
    <location>
        <position position="335"/>
    </location>
</feature>
<keyword evidence="5 6" id="KW-0961">Cell wall biogenesis/degradation</keyword>
<reference evidence="10 11" key="1">
    <citation type="submission" date="2019-08" db="EMBL/GenBank/DDBJ databases">
        <title>In-depth cultivation of the pig gut microbiome towards novel bacterial diversity and tailored functional studies.</title>
        <authorList>
            <person name="Wylensek D."/>
            <person name="Hitch T.C.A."/>
            <person name="Clavel T."/>
        </authorList>
    </citation>
    <scope>NUCLEOTIDE SEQUENCE [LARGE SCALE GENOMIC DNA]</scope>
    <source>
        <strain evidence="10 11">RF-GAM-744-WT-7</strain>
    </source>
</reference>
<dbReference type="Pfam" id="PF03734">
    <property type="entry name" value="YkuD"/>
    <property type="match status" value="1"/>
</dbReference>
<dbReference type="EMBL" id="VUMY01000009">
    <property type="protein sequence ID" value="MST49758.1"/>
    <property type="molecule type" value="Genomic_DNA"/>
</dbReference>
<gene>
    <name evidence="10" type="ORF">FYJ63_05845</name>
</gene>
<dbReference type="CDD" id="cd16913">
    <property type="entry name" value="YkuD_like"/>
    <property type="match status" value="1"/>
</dbReference>
<feature type="active site" description="Proton donor/acceptor" evidence="6">
    <location>
        <position position="316"/>
    </location>
</feature>
<keyword evidence="3 6" id="KW-0133">Cell shape</keyword>
<dbReference type="GO" id="GO:0016740">
    <property type="term" value="F:transferase activity"/>
    <property type="evidence" value="ECO:0007669"/>
    <property type="project" value="UniProtKB-KW"/>
</dbReference>
<dbReference type="PROSITE" id="PS52029">
    <property type="entry name" value="LD_TPASE"/>
    <property type="match status" value="1"/>
</dbReference>
<dbReference type="RefSeq" id="WP_154544750.1">
    <property type="nucleotide sequence ID" value="NZ_JAQYQY010000041.1"/>
</dbReference>
<evidence type="ECO:0000256" key="5">
    <source>
        <dbReference type="ARBA" id="ARBA00023316"/>
    </source>
</evidence>
<evidence type="ECO:0000256" key="3">
    <source>
        <dbReference type="ARBA" id="ARBA00022960"/>
    </source>
</evidence>
<dbReference type="Proteomes" id="UP000442535">
    <property type="component" value="Unassembled WGS sequence"/>
</dbReference>
<evidence type="ECO:0000256" key="4">
    <source>
        <dbReference type="ARBA" id="ARBA00022984"/>
    </source>
</evidence>
<evidence type="ECO:0000256" key="1">
    <source>
        <dbReference type="ARBA" id="ARBA00004752"/>
    </source>
</evidence>